<evidence type="ECO:0000313" key="3">
    <source>
        <dbReference type="EMBL" id="TWI85973.1"/>
    </source>
</evidence>
<dbReference type="InterPro" id="IPR029058">
    <property type="entry name" value="AB_hydrolase_fold"/>
</dbReference>
<dbReference type="RefSeq" id="WP_145344068.1">
    <property type="nucleotide sequence ID" value="NZ_SMLY01000083.1"/>
</dbReference>
<dbReference type="SUPFAM" id="SSF53474">
    <property type="entry name" value="alpha/beta-Hydrolases"/>
    <property type="match status" value="1"/>
</dbReference>
<dbReference type="PANTHER" id="PTHR43798:SF33">
    <property type="entry name" value="HYDROLASE, PUTATIVE (AFU_ORTHOLOGUE AFUA_2G14860)-RELATED"/>
    <property type="match status" value="1"/>
</dbReference>
<dbReference type="EMBL" id="VLLF01000006">
    <property type="protein sequence ID" value="TWI85973.1"/>
    <property type="molecule type" value="Genomic_DNA"/>
</dbReference>
<dbReference type="Proteomes" id="UP000320593">
    <property type="component" value="Unassembled WGS sequence"/>
</dbReference>
<protein>
    <submittedName>
        <fullName evidence="3">Magnesium chelatase accessory protein</fullName>
    </submittedName>
</protein>
<reference evidence="3 4" key="1">
    <citation type="submission" date="2019-07" db="EMBL/GenBank/DDBJ databases">
        <title>Genomic Encyclopedia of Archaeal and Bacterial Type Strains, Phase II (KMG-II): from individual species to whole genera.</title>
        <authorList>
            <person name="Goeker M."/>
        </authorList>
    </citation>
    <scope>NUCLEOTIDE SEQUENCE [LARGE SCALE GENOMIC DNA]</scope>
    <source>
        <strain evidence="3 4">ATCC BAA-252</strain>
    </source>
</reference>
<sequence>MTRSPPPQTNANAAHGRSAPSRPDWLTRQLETAQWPDRNKSRLVRAANIDWHVQFFGNTAQPVCLMLHGTGASGHSMGPLARLFSEDWHVVVPDLPGHGFTRNATSQQLSLPGMSAALTALLDALDIRPANAVGHSAGAAVLLQLSKTGTLANTNIFGVNSALEQIAGASILSPLAKLLFANPLTPRVFAFQARFGGLSDRLIRATGSHVPANSMTCYRHLFNTPKHVRGALGMMAGWDLAPLIKDLGTIESETLLIAARDDRMVPARVSKAAAHSLPNGRFLCVQNGGHLVHEEEPQIVANLIRETSKAAA</sequence>
<dbReference type="GO" id="GO:0016020">
    <property type="term" value="C:membrane"/>
    <property type="evidence" value="ECO:0007669"/>
    <property type="project" value="TreeGrafter"/>
</dbReference>
<dbReference type="Pfam" id="PF00561">
    <property type="entry name" value="Abhydrolase_1"/>
    <property type="match status" value="1"/>
</dbReference>
<proteinExistence type="predicted"/>
<gene>
    <name evidence="3" type="ORF">JM93_02680</name>
</gene>
<dbReference type="Gene3D" id="3.40.50.1820">
    <property type="entry name" value="alpha/beta hydrolase"/>
    <property type="match status" value="1"/>
</dbReference>
<dbReference type="AlphaFoldDB" id="A0A562SXY6"/>
<evidence type="ECO:0000259" key="2">
    <source>
        <dbReference type="Pfam" id="PF00561"/>
    </source>
</evidence>
<dbReference type="OrthoDB" id="9804723at2"/>
<evidence type="ECO:0000256" key="1">
    <source>
        <dbReference type="SAM" id="MobiDB-lite"/>
    </source>
</evidence>
<evidence type="ECO:0000313" key="4">
    <source>
        <dbReference type="Proteomes" id="UP000320593"/>
    </source>
</evidence>
<accession>A0A562SXY6</accession>
<comment type="caution">
    <text evidence="3">The sequence shown here is derived from an EMBL/GenBank/DDBJ whole genome shotgun (WGS) entry which is preliminary data.</text>
</comment>
<dbReference type="NCBIfam" id="TIGR03056">
    <property type="entry name" value="bchO_mg_che_rel"/>
    <property type="match status" value="1"/>
</dbReference>
<dbReference type="PRINTS" id="PR00111">
    <property type="entry name" value="ABHYDROLASE"/>
</dbReference>
<keyword evidence="4" id="KW-1185">Reference proteome</keyword>
<dbReference type="InterPro" id="IPR050266">
    <property type="entry name" value="AB_hydrolase_sf"/>
</dbReference>
<dbReference type="PANTHER" id="PTHR43798">
    <property type="entry name" value="MONOACYLGLYCEROL LIPASE"/>
    <property type="match status" value="1"/>
</dbReference>
<feature type="region of interest" description="Disordered" evidence="1">
    <location>
        <begin position="1"/>
        <end position="24"/>
    </location>
</feature>
<dbReference type="InterPro" id="IPR000073">
    <property type="entry name" value="AB_hydrolase_1"/>
</dbReference>
<dbReference type="InterPro" id="IPR017497">
    <property type="entry name" value="BchO"/>
</dbReference>
<name>A0A562SXY6_9HYPH</name>
<feature type="domain" description="AB hydrolase-1" evidence="2">
    <location>
        <begin position="65"/>
        <end position="297"/>
    </location>
</feature>
<organism evidence="3 4">
    <name type="scientific">Roseibium hamelinense</name>
    <dbReference type="NCBI Taxonomy" id="150831"/>
    <lineage>
        <taxon>Bacteria</taxon>
        <taxon>Pseudomonadati</taxon>
        <taxon>Pseudomonadota</taxon>
        <taxon>Alphaproteobacteria</taxon>
        <taxon>Hyphomicrobiales</taxon>
        <taxon>Stappiaceae</taxon>
        <taxon>Roseibium</taxon>
    </lineage>
</organism>